<comment type="catalytic activity">
    <reaction evidence="20">
        <text>a di-trans,poly-cis-dolichyl phosphate + UDP-N-acetyl-alpha-D-glucosamine = an N-acetyl-alpha-D-glucosaminyl-diphospho-di-trans,poly-cis-dolichol + UMP</text>
        <dbReference type="Rhea" id="RHEA:13289"/>
        <dbReference type="Rhea" id="RHEA-COMP:19498"/>
        <dbReference type="Rhea" id="RHEA-COMP:19507"/>
        <dbReference type="ChEBI" id="CHEBI:57683"/>
        <dbReference type="ChEBI" id="CHEBI:57705"/>
        <dbReference type="ChEBI" id="CHEBI:57865"/>
        <dbReference type="ChEBI" id="CHEBI:58427"/>
        <dbReference type="EC" id="2.7.8.15"/>
    </reaction>
    <physiologicalReaction direction="left-to-right" evidence="20">
        <dbReference type="Rhea" id="RHEA:13290"/>
    </physiologicalReaction>
</comment>
<name>A0A0K0F1F8_STRVS</name>
<dbReference type="InterPro" id="IPR048439">
    <property type="entry name" value="DPAGT1_ins"/>
</dbReference>
<comment type="function">
    <text evidence="19">UDP-N-acetylglucosamine--dolichyl-phosphate N-acetylglucosaminephosphotransferase that operates in the biosynthetic pathway of dolichol-linked oligosaccharides, the glycan precursors employed in protein asparagine (N)-glycosylation. The assembly of dolichol-linked oligosaccharides begins on the cytosolic side of the endoplasmic reticulum membrane and finishes in its lumen. The sequential addition of sugars to dolichol pyrophosphate produces dolichol-linked oligosaccharides containing fourteen sugars, including two GlcNAcs, nine mannoses and three glucoses. Once assembled, the oligosaccharide is transferred from the lipid to nascent proteins by oligosaccharyltransferases. Catalyzes the initial step of dolichol-linked oligosaccharide biosynthesis, transfering GlcNAc-1-P from cytosolic UDP-GlcNAc onto the carrier lipid dolichyl phosphate (P-dolichol), yielding GlcNAc-P-P-dolichol embedded in the cytoplasmic leaflet of the endoplasmic reticulum membrane.</text>
</comment>
<reference evidence="23" key="1">
    <citation type="submission" date="2014-07" db="EMBL/GenBank/DDBJ databases">
        <authorList>
            <person name="Martin A.A"/>
            <person name="De Silva N."/>
        </authorList>
    </citation>
    <scope>NUCLEOTIDE SEQUENCE</scope>
</reference>
<proteinExistence type="inferred from homology"/>
<feature type="transmembrane region" description="Helical" evidence="21">
    <location>
        <begin position="273"/>
        <end position="292"/>
    </location>
</feature>
<evidence type="ECO:0000256" key="1">
    <source>
        <dbReference type="ARBA" id="ARBA00001946"/>
    </source>
</evidence>
<dbReference type="Proteomes" id="UP000035680">
    <property type="component" value="Unassembled WGS sequence"/>
</dbReference>
<evidence type="ECO:0000256" key="14">
    <source>
        <dbReference type="ARBA" id="ARBA00022989"/>
    </source>
</evidence>
<dbReference type="GO" id="GO:0003975">
    <property type="term" value="F:UDP-N-acetylglucosamine-dolichyl-phosphate N-acetylglucosaminephosphotransferase activity"/>
    <property type="evidence" value="ECO:0007669"/>
    <property type="project" value="UniProtKB-EC"/>
</dbReference>
<feature type="transmembrane region" description="Helical" evidence="21">
    <location>
        <begin position="6"/>
        <end position="32"/>
    </location>
</feature>
<keyword evidence="23" id="KW-1185">Reference proteome</keyword>
<feature type="transmembrane region" description="Helical" evidence="21">
    <location>
        <begin position="53"/>
        <end position="74"/>
    </location>
</feature>
<feature type="transmembrane region" description="Helical" evidence="21">
    <location>
        <begin position="377"/>
        <end position="399"/>
    </location>
</feature>
<evidence type="ECO:0000256" key="3">
    <source>
        <dbReference type="ARBA" id="ARBA00004922"/>
    </source>
</evidence>
<evidence type="ECO:0000256" key="6">
    <source>
        <dbReference type="ARBA" id="ARBA00013225"/>
    </source>
</evidence>
<evidence type="ECO:0000256" key="18">
    <source>
        <dbReference type="ARBA" id="ARBA00033238"/>
    </source>
</evidence>
<evidence type="ECO:0000256" key="10">
    <source>
        <dbReference type="ARBA" id="ARBA00022692"/>
    </source>
</evidence>
<evidence type="ECO:0000256" key="7">
    <source>
        <dbReference type="ARBA" id="ARBA00017659"/>
    </source>
</evidence>
<dbReference type="STRING" id="75913.A0A0K0F1F8"/>
<keyword evidence="12" id="KW-0256">Endoplasmic reticulum</keyword>
<reference evidence="24" key="2">
    <citation type="submission" date="2015-08" db="UniProtKB">
        <authorList>
            <consortium name="WormBaseParasite"/>
        </authorList>
    </citation>
    <scope>IDENTIFICATION</scope>
</reference>
<feature type="transmembrane region" description="Helical" evidence="21">
    <location>
        <begin position="216"/>
        <end position="234"/>
    </location>
</feature>
<evidence type="ECO:0000256" key="15">
    <source>
        <dbReference type="ARBA" id="ARBA00023136"/>
    </source>
</evidence>
<keyword evidence="15 21" id="KW-0472">Membrane</keyword>
<evidence type="ECO:0000256" key="20">
    <source>
        <dbReference type="ARBA" id="ARBA00045078"/>
    </source>
</evidence>
<keyword evidence="9" id="KW-0808">Transferase</keyword>
<dbReference type="CDD" id="cd06855">
    <property type="entry name" value="GT_GPT_euk"/>
    <property type="match status" value="1"/>
</dbReference>
<evidence type="ECO:0000256" key="21">
    <source>
        <dbReference type="SAM" id="Phobius"/>
    </source>
</evidence>
<feature type="transmembrane region" description="Helical" evidence="21">
    <location>
        <begin position="163"/>
        <end position="184"/>
    </location>
</feature>
<dbReference type="GO" id="GO:0005789">
    <property type="term" value="C:endoplasmic reticulum membrane"/>
    <property type="evidence" value="ECO:0007669"/>
    <property type="project" value="UniProtKB-SubCell"/>
</dbReference>
<dbReference type="InterPro" id="IPR033895">
    <property type="entry name" value="GPT"/>
</dbReference>
<dbReference type="UniPathway" id="UPA00378"/>
<evidence type="ECO:0000256" key="16">
    <source>
        <dbReference type="ARBA" id="ARBA00023180"/>
    </source>
</evidence>
<sequence>MLPTTLLVVSCVSIFGAFITHNVINHYIPVFIARNLYGQDQCKKEKSKVPEPMGAIAAAVYSIVILALIPFMFYEWMSVGVSEVYPYIQLLAFLSAIISIWTAISLGFADDILDLRWRDKLLFPTFSSLPVLIVYHVCGHSTTILLPNFVVPYIGHQSINIGFLFYIYMGMLMVFCTNSINILAGINGIEASQGLIISTTVAIYNIIQLIRGEGIQWHQTFSLAIILPFIAINYTLYRFNRYPAKVFVGDTFCYWAGMTIAVVGILGHFPKTLLLFFVPQIFNFLFSIPQLFKWVPCPRHRLPKYDEKTDKLSMSKFEFSEKQTKFLGKIVLKVFSTFGLIDLTTTTKEDETFYHVNNFTILNLLLKIFGPMHESDLARVFIIVQITCSVIALFVRFYFASFVYDIVR</sequence>
<evidence type="ECO:0000256" key="13">
    <source>
        <dbReference type="ARBA" id="ARBA00022842"/>
    </source>
</evidence>
<dbReference type="InterPro" id="IPR000715">
    <property type="entry name" value="Glycosyl_transferase_4"/>
</dbReference>
<comment type="similarity">
    <text evidence="4">Belongs to the glycosyltransferase 4 family.</text>
</comment>
<evidence type="ECO:0000313" key="24">
    <source>
        <dbReference type="WBParaSite" id="SVE_0263200.1"/>
    </source>
</evidence>
<dbReference type="WBParaSite" id="SVE_0263200.1">
    <property type="protein sequence ID" value="SVE_0263200.1"/>
    <property type="gene ID" value="SVE_0263200"/>
</dbReference>
<dbReference type="GO" id="GO:0016757">
    <property type="term" value="F:glycosyltransferase activity"/>
    <property type="evidence" value="ECO:0007669"/>
    <property type="project" value="UniProtKB-KW"/>
</dbReference>
<keyword evidence="13" id="KW-0460">Magnesium</keyword>
<comment type="subunit">
    <text evidence="5">Homodimer.</text>
</comment>
<dbReference type="Pfam" id="PF21383">
    <property type="entry name" value="DPAGT1_ins"/>
    <property type="match status" value="1"/>
</dbReference>
<evidence type="ECO:0000259" key="22">
    <source>
        <dbReference type="Pfam" id="PF21383"/>
    </source>
</evidence>
<evidence type="ECO:0000256" key="5">
    <source>
        <dbReference type="ARBA" id="ARBA00011738"/>
    </source>
</evidence>
<evidence type="ECO:0000256" key="12">
    <source>
        <dbReference type="ARBA" id="ARBA00022824"/>
    </source>
</evidence>
<comment type="pathway">
    <text evidence="3">Protein modification; protein glycosylation.</text>
</comment>
<feature type="transmembrane region" description="Helical" evidence="21">
    <location>
        <begin position="86"/>
        <end position="109"/>
    </location>
</feature>
<keyword evidence="10 21" id="KW-0812">Transmembrane</keyword>
<keyword evidence="8" id="KW-0328">Glycosyltransferase</keyword>
<feature type="transmembrane region" description="Helical" evidence="21">
    <location>
        <begin position="246"/>
        <end position="267"/>
    </location>
</feature>
<feature type="transmembrane region" description="Helical" evidence="21">
    <location>
        <begin position="191"/>
        <end position="210"/>
    </location>
</feature>
<protein>
    <recommendedName>
        <fullName evidence="7">UDP-N-acetylglucosamine--dolichyl-phosphate N-acetylglucosaminephosphotransferase</fullName>
        <ecNumber evidence="6">2.7.8.15</ecNumber>
    </recommendedName>
    <alternativeName>
        <fullName evidence="17">GlcNAc-1-P transferase</fullName>
    </alternativeName>
    <alternativeName>
        <fullName evidence="18">N-acetylglucosamine-1-phosphate transferase</fullName>
    </alternativeName>
</protein>
<comment type="subcellular location">
    <subcellularLocation>
        <location evidence="2">Endoplasmic reticulum membrane</location>
        <topology evidence="2">Multi-pass membrane protein</topology>
    </subcellularLocation>
</comment>
<evidence type="ECO:0000256" key="4">
    <source>
        <dbReference type="ARBA" id="ARBA00009317"/>
    </source>
</evidence>
<dbReference type="Pfam" id="PF00953">
    <property type="entry name" value="Glycos_transf_4"/>
    <property type="match status" value="1"/>
</dbReference>
<comment type="cofactor">
    <cofactor evidence="1">
        <name>Mg(2+)</name>
        <dbReference type="ChEBI" id="CHEBI:18420"/>
    </cofactor>
</comment>
<evidence type="ECO:0000256" key="2">
    <source>
        <dbReference type="ARBA" id="ARBA00004477"/>
    </source>
</evidence>
<evidence type="ECO:0000256" key="17">
    <source>
        <dbReference type="ARBA" id="ARBA00029567"/>
    </source>
</evidence>
<keyword evidence="14 21" id="KW-1133">Transmembrane helix</keyword>
<dbReference type="PANTHER" id="PTHR10571:SF0">
    <property type="entry name" value="UDP-N-ACETYLGLUCOSAMINE--DOLICHYL-PHOSPHATE N-ACETYLGLUCOSAMINEPHOSPHOTRANSFERASE"/>
    <property type="match status" value="1"/>
</dbReference>
<dbReference type="EC" id="2.7.8.15" evidence="6"/>
<keyword evidence="16" id="KW-0325">Glycoprotein</keyword>
<feature type="domain" description="DPAGT1 insertion" evidence="22">
    <location>
        <begin position="319"/>
        <end position="358"/>
    </location>
</feature>
<organism evidence="23 24">
    <name type="scientific">Strongyloides venezuelensis</name>
    <name type="common">Threadworm</name>
    <dbReference type="NCBI Taxonomy" id="75913"/>
    <lineage>
        <taxon>Eukaryota</taxon>
        <taxon>Metazoa</taxon>
        <taxon>Ecdysozoa</taxon>
        <taxon>Nematoda</taxon>
        <taxon>Chromadorea</taxon>
        <taxon>Rhabditida</taxon>
        <taxon>Tylenchina</taxon>
        <taxon>Panagrolaimomorpha</taxon>
        <taxon>Strongyloidoidea</taxon>
        <taxon>Strongyloididae</taxon>
        <taxon>Strongyloides</taxon>
    </lineage>
</organism>
<dbReference type="PANTHER" id="PTHR10571">
    <property type="entry name" value="UDP-N-ACETYLGLUCOSAMINE--DOLICHYL-PHOSPHATE N-ACETYLGLUCOSAMINEPHOSPHOTRANSFERASE"/>
    <property type="match status" value="1"/>
</dbReference>
<evidence type="ECO:0000256" key="8">
    <source>
        <dbReference type="ARBA" id="ARBA00022676"/>
    </source>
</evidence>
<feature type="transmembrane region" description="Helical" evidence="21">
    <location>
        <begin position="121"/>
        <end position="143"/>
    </location>
</feature>
<dbReference type="AlphaFoldDB" id="A0A0K0F1F8"/>
<accession>A0A0K0F1F8</accession>
<evidence type="ECO:0000313" key="23">
    <source>
        <dbReference type="Proteomes" id="UP000035680"/>
    </source>
</evidence>
<evidence type="ECO:0000256" key="11">
    <source>
        <dbReference type="ARBA" id="ARBA00022723"/>
    </source>
</evidence>
<dbReference type="GO" id="GO:0006488">
    <property type="term" value="P:dolichol-linked oligosaccharide biosynthetic process"/>
    <property type="evidence" value="ECO:0007669"/>
    <property type="project" value="InterPro"/>
</dbReference>
<evidence type="ECO:0000256" key="9">
    <source>
        <dbReference type="ARBA" id="ARBA00022679"/>
    </source>
</evidence>
<dbReference type="GO" id="GO:0046872">
    <property type="term" value="F:metal ion binding"/>
    <property type="evidence" value="ECO:0007669"/>
    <property type="project" value="UniProtKB-KW"/>
</dbReference>
<evidence type="ECO:0000256" key="19">
    <source>
        <dbReference type="ARBA" id="ARBA00044717"/>
    </source>
</evidence>
<keyword evidence="11" id="KW-0479">Metal-binding</keyword>